<evidence type="ECO:0008006" key="4">
    <source>
        <dbReference type="Google" id="ProtNLM"/>
    </source>
</evidence>
<keyword evidence="1" id="KW-0812">Transmembrane</keyword>
<gene>
    <name evidence="2" type="ORF">A2954_00445</name>
</gene>
<feature type="transmembrane region" description="Helical" evidence="1">
    <location>
        <begin position="264"/>
        <end position="282"/>
    </location>
</feature>
<name>A0A1F7ICY6_9BACT</name>
<reference evidence="2 3" key="1">
    <citation type="journal article" date="2016" name="Nat. Commun.">
        <title>Thousands of microbial genomes shed light on interconnected biogeochemical processes in an aquifer system.</title>
        <authorList>
            <person name="Anantharaman K."/>
            <person name="Brown C.T."/>
            <person name="Hug L.A."/>
            <person name="Sharon I."/>
            <person name="Castelle C.J."/>
            <person name="Probst A.J."/>
            <person name="Thomas B.C."/>
            <person name="Singh A."/>
            <person name="Wilkins M.J."/>
            <person name="Karaoz U."/>
            <person name="Brodie E.L."/>
            <person name="Williams K.H."/>
            <person name="Hubbard S.S."/>
            <person name="Banfield J.F."/>
        </authorList>
    </citation>
    <scope>NUCLEOTIDE SEQUENCE [LARGE SCALE GENOMIC DNA]</scope>
</reference>
<dbReference type="AlphaFoldDB" id="A0A1F7ICY6"/>
<feature type="transmembrane region" description="Helical" evidence="1">
    <location>
        <begin position="302"/>
        <end position="320"/>
    </location>
</feature>
<sequence>MSFFKKRFLVLLFISGLILRLSLLFYDYSWDLNNHIAWAKDLHNRGFGGFYETQSSEVYASLFPNYPPLSSFIFYILYSIHSLLEKVAWEINLAVPLFPSKLVFFIQSRTFLAALMKLPAVFADLGIAWIIYLFSKKLSKNQVTNKLITSLVLFNPAFFFLSSLWGQIDSLPIFFALISIYLLLFTEKYIAGDLLFVLGILVKPTALVYLPIYLISFLQKYKLIKFIKAVLLGSLIFYLSFIPFLSNLKNPFLPFTIFTEKIMAAQSLPFVTNGAFNFWVLIKGFTGIKDTAPFLLGISYRLWGYFITGFFILLTLKSFLKTKNQFFYSVFLIAFAVFLFLTKMHERYSLLPLPFILLASLKNSPKGRSISSRKNLLKWFVVLSLISFLNLYHSWPVPKLGFITDLLYYPAITSGLSLFNVVIFFYLFFKQNKI</sequence>
<keyword evidence="1" id="KW-0472">Membrane</keyword>
<dbReference type="STRING" id="1802056.A2954_00445"/>
<protein>
    <recommendedName>
        <fullName evidence="4">Glycosyltransferase RgtA/B/C/D-like domain-containing protein</fullName>
    </recommendedName>
</protein>
<evidence type="ECO:0000313" key="2">
    <source>
        <dbReference type="EMBL" id="OGK41207.1"/>
    </source>
</evidence>
<evidence type="ECO:0000313" key="3">
    <source>
        <dbReference type="Proteomes" id="UP000177698"/>
    </source>
</evidence>
<organism evidence="2 3">
    <name type="scientific">Candidatus Roizmanbacteria bacterium RIFCSPLOWO2_01_FULL_37_12</name>
    <dbReference type="NCBI Taxonomy" id="1802056"/>
    <lineage>
        <taxon>Bacteria</taxon>
        <taxon>Candidatus Roizmaniibacteriota</taxon>
    </lineage>
</organism>
<feature type="transmembrane region" description="Helical" evidence="1">
    <location>
        <begin position="173"/>
        <end position="190"/>
    </location>
</feature>
<feature type="transmembrane region" description="Helical" evidence="1">
    <location>
        <begin position="376"/>
        <end position="395"/>
    </location>
</feature>
<feature type="transmembrane region" description="Helical" evidence="1">
    <location>
        <begin position="326"/>
        <end position="342"/>
    </location>
</feature>
<comment type="caution">
    <text evidence="2">The sequence shown here is derived from an EMBL/GenBank/DDBJ whole genome shotgun (WGS) entry which is preliminary data.</text>
</comment>
<feature type="transmembrane region" description="Helical" evidence="1">
    <location>
        <begin position="147"/>
        <end position="166"/>
    </location>
</feature>
<keyword evidence="1" id="KW-1133">Transmembrane helix</keyword>
<feature type="transmembrane region" description="Helical" evidence="1">
    <location>
        <begin position="110"/>
        <end position="135"/>
    </location>
</feature>
<evidence type="ECO:0000256" key="1">
    <source>
        <dbReference type="SAM" id="Phobius"/>
    </source>
</evidence>
<feature type="transmembrane region" description="Helical" evidence="1">
    <location>
        <begin position="407"/>
        <end position="429"/>
    </location>
</feature>
<dbReference type="EMBL" id="MGAG01000014">
    <property type="protein sequence ID" value="OGK41207.1"/>
    <property type="molecule type" value="Genomic_DNA"/>
</dbReference>
<feature type="transmembrane region" description="Helical" evidence="1">
    <location>
        <begin position="196"/>
        <end position="214"/>
    </location>
</feature>
<dbReference type="Proteomes" id="UP000177698">
    <property type="component" value="Unassembled WGS sequence"/>
</dbReference>
<feature type="transmembrane region" description="Helical" evidence="1">
    <location>
        <begin position="226"/>
        <end position="244"/>
    </location>
</feature>
<proteinExistence type="predicted"/>
<accession>A0A1F7ICY6</accession>